<comment type="caution">
    <text evidence="2">The sequence shown here is derived from an EMBL/GenBank/DDBJ whole genome shotgun (WGS) entry which is preliminary data.</text>
</comment>
<dbReference type="Proteomes" id="UP001341840">
    <property type="component" value="Unassembled WGS sequence"/>
</dbReference>
<name>A0ABU6Q1U5_9FABA</name>
<organism evidence="2 3">
    <name type="scientific">Stylosanthes scabra</name>
    <dbReference type="NCBI Taxonomy" id="79078"/>
    <lineage>
        <taxon>Eukaryota</taxon>
        <taxon>Viridiplantae</taxon>
        <taxon>Streptophyta</taxon>
        <taxon>Embryophyta</taxon>
        <taxon>Tracheophyta</taxon>
        <taxon>Spermatophyta</taxon>
        <taxon>Magnoliopsida</taxon>
        <taxon>eudicotyledons</taxon>
        <taxon>Gunneridae</taxon>
        <taxon>Pentapetalae</taxon>
        <taxon>rosids</taxon>
        <taxon>fabids</taxon>
        <taxon>Fabales</taxon>
        <taxon>Fabaceae</taxon>
        <taxon>Papilionoideae</taxon>
        <taxon>50 kb inversion clade</taxon>
        <taxon>dalbergioids sensu lato</taxon>
        <taxon>Dalbergieae</taxon>
        <taxon>Pterocarpus clade</taxon>
        <taxon>Stylosanthes</taxon>
    </lineage>
</organism>
<accession>A0ABU6Q1U5</accession>
<gene>
    <name evidence="2" type="ORF">PIB30_000019</name>
</gene>
<feature type="region of interest" description="Disordered" evidence="1">
    <location>
        <begin position="1"/>
        <end position="69"/>
    </location>
</feature>
<evidence type="ECO:0000256" key="1">
    <source>
        <dbReference type="SAM" id="MobiDB-lite"/>
    </source>
</evidence>
<evidence type="ECO:0000313" key="2">
    <source>
        <dbReference type="EMBL" id="MED6105891.1"/>
    </source>
</evidence>
<protein>
    <submittedName>
        <fullName evidence="2">Uncharacterized protein</fullName>
    </submittedName>
</protein>
<proteinExistence type="predicted"/>
<sequence>MEAEQEANLSDLQVNGNTQVNLGETEFEADSQEPPTPGVAAPDAPSASVAPSSSSARQRNKRKRASTSEEIVDTLVESINEIKTAYQQQSSILVDIVSCFKHEKEGAERKMKLMALLRNVPGLSVEERVKVALKIAKDNHLIDMVFQLQSEDMLPFLKTLL</sequence>
<feature type="compositionally biased region" description="Low complexity" evidence="1">
    <location>
        <begin position="39"/>
        <end position="56"/>
    </location>
</feature>
<dbReference type="EMBL" id="JASCZI010000001">
    <property type="protein sequence ID" value="MED6105891.1"/>
    <property type="molecule type" value="Genomic_DNA"/>
</dbReference>
<evidence type="ECO:0000313" key="3">
    <source>
        <dbReference type="Proteomes" id="UP001341840"/>
    </source>
</evidence>
<keyword evidence="3" id="KW-1185">Reference proteome</keyword>
<feature type="compositionally biased region" description="Polar residues" evidence="1">
    <location>
        <begin position="7"/>
        <end position="22"/>
    </location>
</feature>
<reference evidence="2 3" key="1">
    <citation type="journal article" date="2023" name="Plants (Basel)">
        <title>Bridging the Gap: Combining Genomics and Transcriptomics Approaches to Understand Stylosanthes scabra, an Orphan Legume from the Brazilian Caatinga.</title>
        <authorList>
            <person name="Ferreira-Neto J.R.C."/>
            <person name="da Silva M.D."/>
            <person name="Binneck E."/>
            <person name="de Melo N.F."/>
            <person name="da Silva R.H."/>
            <person name="de Melo A.L.T.M."/>
            <person name="Pandolfi V."/>
            <person name="Bustamante F.O."/>
            <person name="Brasileiro-Vidal A.C."/>
            <person name="Benko-Iseppon A.M."/>
        </authorList>
    </citation>
    <scope>NUCLEOTIDE SEQUENCE [LARGE SCALE GENOMIC DNA]</scope>
    <source>
        <tissue evidence="2">Leaves</tissue>
    </source>
</reference>